<sequence length="75" mass="8372">MESKIAGNIAAVKYIPVTVVKKNESSHPSSDLKLTDDLKEKVKEKQLDIQNMLKFPGCSFILVLSDEVGEKHKVM</sequence>
<name>A0A5N5SIP1_9CRUS</name>
<organism evidence="1 2">
    <name type="scientific">Armadillidium nasatum</name>
    <dbReference type="NCBI Taxonomy" id="96803"/>
    <lineage>
        <taxon>Eukaryota</taxon>
        <taxon>Metazoa</taxon>
        <taxon>Ecdysozoa</taxon>
        <taxon>Arthropoda</taxon>
        <taxon>Crustacea</taxon>
        <taxon>Multicrustacea</taxon>
        <taxon>Malacostraca</taxon>
        <taxon>Eumalacostraca</taxon>
        <taxon>Peracarida</taxon>
        <taxon>Isopoda</taxon>
        <taxon>Oniscidea</taxon>
        <taxon>Crinocheta</taxon>
        <taxon>Armadillidiidae</taxon>
        <taxon>Armadillidium</taxon>
    </lineage>
</organism>
<accession>A0A5N5SIP1</accession>
<evidence type="ECO:0000313" key="2">
    <source>
        <dbReference type="Proteomes" id="UP000326759"/>
    </source>
</evidence>
<gene>
    <name evidence="1" type="ORF">Anas_07677</name>
</gene>
<evidence type="ECO:0000313" key="1">
    <source>
        <dbReference type="EMBL" id="KAB7493971.1"/>
    </source>
</evidence>
<dbReference type="EMBL" id="SEYY01024649">
    <property type="protein sequence ID" value="KAB7493971.1"/>
    <property type="molecule type" value="Genomic_DNA"/>
</dbReference>
<proteinExistence type="predicted"/>
<dbReference type="AlphaFoldDB" id="A0A5N5SIP1"/>
<protein>
    <submittedName>
        <fullName evidence="1">Uncharacterized protein</fullName>
    </submittedName>
</protein>
<keyword evidence="2" id="KW-1185">Reference proteome</keyword>
<comment type="caution">
    <text evidence="1">The sequence shown here is derived from an EMBL/GenBank/DDBJ whole genome shotgun (WGS) entry which is preliminary data.</text>
</comment>
<dbReference type="Proteomes" id="UP000326759">
    <property type="component" value="Unassembled WGS sequence"/>
</dbReference>
<reference evidence="1 2" key="1">
    <citation type="journal article" date="2019" name="PLoS Biol.">
        <title>Sex chromosomes control vertical transmission of feminizing Wolbachia symbionts in an isopod.</title>
        <authorList>
            <person name="Becking T."/>
            <person name="Chebbi M.A."/>
            <person name="Giraud I."/>
            <person name="Moumen B."/>
            <person name="Laverre T."/>
            <person name="Caubet Y."/>
            <person name="Peccoud J."/>
            <person name="Gilbert C."/>
            <person name="Cordaux R."/>
        </authorList>
    </citation>
    <scope>NUCLEOTIDE SEQUENCE [LARGE SCALE GENOMIC DNA]</scope>
    <source>
        <strain evidence="1">ANa2</strain>
        <tissue evidence="1">Whole body excluding digestive tract and cuticle</tissue>
    </source>
</reference>